<name>A0A8J6BA55_ZIZPA</name>
<protein>
    <submittedName>
        <fullName evidence="1">Uncharacterized protein</fullName>
    </submittedName>
</protein>
<dbReference type="EMBL" id="JAAALK010000082">
    <property type="protein sequence ID" value="KAG8084237.1"/>
    <property type="molecule type" value="Genomic_DNA"/>
</dbReference>
<gene>
    <name evidence="1" type="ORF">GUJ93_ZPchr0010g10538</name>
</gene>
<reference evidence="1" key="2">
    <citation type="submission" date="2021-02" db="EMBL/GenBank/DDBJ databases">
        <authorList>
            <person name="Kimball J.A."/>
            <person name="Haas M.W."/>
            <person name="Macchietto M."/>
            <person name="Kono T."/>
            <person name="Duquette J."/>
            <person name="Shao M."/>
        </authorList>
    </citation>
    <scope>NUCLEOTIDE SEQUENCE</scope>
    <source>
        <tissue evidence="1">Fresh leaf tissue</tissue>
    </source>
</reference>
<keyword evidence="2" id="KW-1185">Reference proteome</keyword>
<reference evidence="1" key="1">
    <citation type="journal article" date="2021" name="bioRxiv">
        <title>Whole Genome Assembly and Annotation of Northern Wild Rice, Zizania palustris L., Supports a Whole Genome Duplication in the Zizania Genus.</title>
        <authorList>
            <person name="Haas M."/>
            <person name="Kono T."/>
            <person name="Macchietto M."/>
            <person name="Millas R."/>
            <person name="McGilp L."/>
            <person name="Shao M."/>
            <person name="Duquette J."/>
            <person name="Hirsch C.N."/>
            <person name="Kimball J."/>
        </authorList>
    </citation>
    <scope>NUCLEOTIDE SEQUENCE</scope>
    <source>
        <tissue evidence="1">Fresh leaf tissue</tissue>
    </source>
</reference>
<proteinExistence type="predicted"/>
<dbReference type="AlphaFoldDB" id="A0A8J6BA55"/>
<sequence length="84" mass="8884">MNLMIGKEAENKDSMEGFTKGIDMAGLGCVDEGIEFGRHRLHAEGVIEGLGVLGDIVSFAEDYHLRRGLLVCSGSGFGLTAAGR</sequence>
<evidence type="ECO:0000313" key="2">
    <source>
        <dbReference type="Proteomes" id="UP000729402"/>
    </source>
</evidence>
<comment type="caution">
    <text evidence="1">The sequence shown here is derived from an EMBL/GenBank/DDBJ whole genome shotgun (WGS) entry which is preliminary data.</text>
</comment>
<accession>A0A8J6BA55</accession>
<organism evidence="1 2">
    <name type="scientific">Zizania palustris</name>
    <name type="common">Northern wild rice</name>
    <dbReference type="NCBI Taxonomy" id="103762"/>
    <lineage>
        <taxon>Eukaryota</taxon>
        <taxon>Viridiplantae</taxon>
        <taxon>Streptophyta</taxon>
        <taxon>Embryophyta</taxon>
        <taxon>Tracheophyta</taxon>
        <taxon>Spermatophyta</taxon>
        <taxon>Magnoliopsida</taxon>
        <taxon>Liliopsida</taxon>
        <taxon>Poales</taxon>
        <taxon>Poaceae</taxon>
        <taxon>BOP clade</taxon>
        <taxon>Oryzoideae</taxon>
        <taxon>Oryzeae</taxon>
        <taxon>Zizaniinae</taxon>
        <taxon>Zizania</taxon>
    </lineage>
</organism>
<dbReference type="Proteomes" id="UP000729402">
    <property type="component" value="Unassembled WGS sequence"/>
</dbReference>
<evidence type="ECO:0000313" key="1">
    <source>
        <dbReference type="EMBL" id="KAG8084237.1"/>
    </source>
</evidence>